<dbReference type="Pfam" id="PF00651">
    <property type="entry name" value="BTB"/>
    <property type="match status" value="1"/>
</dbReference>
<dbReference type="SMR" id="B4G3W0"/>
<dbReference type="OrthoDB" id="624345at2759"/>
<dbReference type="EMBL" id="CH479179">
    <property type="protein sequence ID" value="EDW25065.1"/>
    <property type="molecule type" value="Genomic_DNA"/>
</dbReference>
<gene>
    <name evidence="2" type="primary">Dper\GL24485</name>
    <name evidence="2" type="ORF">Dper_GL24485</name>
</gene>
<dbReference type="Gene3D" id="3.30.710.10">
    <property type="entry name" value="Potassium Channel Kv1.1, Chain A"/>
    <property type="match status" value="1"/>
</dbReference>
<sequence>MNCKLRRLDMLRSGQLSDCEVRVWYSDRNKRCHRVFCCHQFLLVSASEEFGRLCRSPHFERNHRVIDLDDASPQAYEALILYIYTYEVCNAINLEMCGELMLLAIKHKMYDFIDCYLTKLSAQDWPMEVVLQIFHLANQHNSPVIMDLVAKKILPIATKMLKENVFLRLNVRELKALMIIMKAEEIVPDKELLCALKKYQVANNLSYCDMERFQQFVEVARLFEEVYFAVDGSLTIRANGDDEDDECVTDLPKPEEAISSTFKSKCSGFVEEQESLCMEISWKPSSHSNISRVVTNQDLKLDVFAAKQKVSGFVETQKNPSGCVVKQENVCGCVVKQENVCGCVVKQEKDCKPCSPIQKQSNNLKGPRVVEKKVPSKTCGCGCPADVKKKPSVNDCQYRA</sequence>
<keyword evidence="3" id="KW-1185">Reference proteome</keyword>
<dbReference type="OMA" id="MCGELML"/>
<reference evidence="2 3" key="1">
    <citation type="journal article" date="2007" name="Nature">
        <title>Evolution of genes and genomes on the Drosophila phylogeny.</title>
        <authorList>
            <consortium name="Drosophila 12 Genomes Consortium"/>
            <person name="Clark A.G."/>
            <person name="Eisen M.B."/>
            <person name="Smith D.R."/>
            <person name="Bergman C.M."/>
            <person name="Oliver B."/>
            <person name="Markow T.A."/>
            <person name="Kaufman T.C."/>
            <person name="Kellis M."/>
            <person name="Gelbart W."/>
            <person name="Iyer V.N."/>
            <person name="Pollard D.A."/>
            <person name="Sackton T.B."/>
            <person name="Larracuente A.M."/>
            <person name="Singh N.D."/>
            <person name="Abad J.P."/>
            <person name="Abt D.N."/>
            <person name="Adryan B."/>
            <person name="Aguade M."/>
            <person name="Akashi H."/>
            <person name="Anderson W.W."/>
            <person name="Aquadro C.F."/>
            <person name="Ardell D.H."/>
            <person name="Arguello R."/>
            <person name="Artieri C.G."/>
            <person name="Barbash D.A."/>
            <person name="Barker D."/>
            <person name="Barsanti P."/>
            <person name="Batterham P."/>
            <person name="Batzoglou S."/>
            <person name="Begun D."/>
            <person name="Bhutkar A."/>
            <person name="Blanco E."/>
            <person name="Bosak S.A."/>
            <person name="Bradley R.K."/>
            <person name="Brand A.D."/>
            <person name="Brent M.R."/>
            <person name="Brooks A.N."/>
            <person name="Brown R.H."/>
            <person name="Butlin R.K."/>
            <person name="Caggese C."/>
            <person name="Calvi B.R."/>
            <person name="Bernardo de Carvalho A."/>
            <person name="Caspi A."/>
            <person name="Castrezana S."/>
            <person name="Celniker S.E."/>
            <person name="Chang J.L."/>
            <person name="Chapple C."/>
            <person name="Chatterji S."/>
            <person name="Chinwalla A."/>
            <person name="Civetta A."/>
            <person name="Clifton S.W."/>
            <person name="Comeron J.M."/>
            <person name="Costello J.C."/>
            <person name="Coyne J.A."/>
            <person name="Daub J."/>
            <person name="David R.G."/>
            <person name="Delcher A.L."/>
            <person name="Delehaunty K."/>
            <person name="Do C.B."/>
            <person name="Ebling H."/>
            <person name="Edwards K."/>
            <person name="Eickbush T."/>
            <person name="Evans J.D."/>
            <person name="Filipski A."/>
            <person name="Findeiss S."/>
            <person name="Freyhult E."/>
            <person name="Fulton L."/>
            <person name="Fulton R."/>
            <person name="Garcia A.C."/>
            <person name="Gardiner A."/>
            <person name="Garfield D.A."/>
            <person name="Garvin B.E."/>
            <person name="Gibson G."/>
            <person name="Gilbert D."/>
            <person name="Gnerre S."/>
            <person name="Godfrey J."/>
            <person name="Good R."/>
            <person name="Gotea V."/>
            <person name="Gravely B."/>
            <person name="Greenberg A.J."/>
            <person name="Griffiths-Jones S."/>
            <person name="Gross S."/>
            <person name="Guigo R."/>
            <person name="Gustafson E.A."/>
            <person name="Haerty W."/>
            <person name="Hahn M.W."/>
            <person name="Halligan D.L."/>
            <person name="Halpern A.L."/>
            <person name="Halter G.M."/>
            <person name="Han M.V."/>
            <person name="Heger A."/>
            <person name="Hillier L."/>
            <person name="Hinrichs A.S."/>
            <person name="Holmes I."/>
            <person name="Hoskins R.A."/>
            <person name="Hubisz M.J."/>
            <person name="Hultmark D."/>
            <person name="Huntley M.A."/>
            <person name="Jaffe D.B."/>
            <person name="Jagadeeshan S."/>
            <person name="Jeck W.R."/>
            <person name="Johnson J."/>
            <person name="Jones C.D."/>
            <person name="Jordan W.C."/>
            <person name="Karpen G.H."/>
            <person name="Kataoka E."/>
            <person name="Keightley P.D."/>
            <person name="Kheradpour P."/>
            <person name="Kirkness E.F."/>
            <person name="Koerich L.B."/>
            <person name="Kristiansen K."/>
            <person name="Kudrna D."/>
            <person name="Kulathinal R.J."/>
            <person name="Kumar S."/>
            <person name="Kwok R."/>
            <person name="Lander E."/>
            <person name="Langley C.H."/>
            <person name="Lapoint R."/>
            <person name="Lazzaro B.P."/>
            <person name="Lee S.J."/>
            <person name="Levesque L."/>
            <person name="Li R."/>
            <person name="Lin C.F."/>
            <person name="Lin M.F."/>
            <person name="Lindblad-Toh K."/>
            <person name="Llopart A."/>
            <person name="Long M."/>
            <person name="Low L."/>
            <person name="Lozovsky E."/>
            <person name="Lu J."/>
            <person name="Luo M."/>
            <person name="Machado C.A."/>
            <person name="Makalowski W."/>
            <person name="Marzo M."/>
            <person name="Matsuda M."/>
            <person name="Matzkin L."/>
            <person name="McAllister B."/>
            <person name="McBride C.S."/>
            <person name="McKernan B."/>
            <person name="McKernan K."/>
            <person name="Mendez-Lago M."/>
            <person name="Minx P."/>
            <person name="Mollenhauer M.U."/>
            <person name="Montooth K."/>
            <person name="Mount S.M."/>
            <person name="Mu X."/>
            <person name="Myers E."/>
            <person name="Negre B."/>
            <person name="Newfeld S."/>
            <person name="Nielsen R."/>
            <person name="Noor M.A."/>
            <person name="O'Grady P."/>
            <person name="Pachter L."/>
            <person name="Papaceit M."/>
            <person name="Parisi M.J."/>
            <person name="Parisi M."/>
            <person name="Parts L."/>
            <person name="Pedersen J.S."/>
            <person name="Pesole G."/>
            <person name="Phillippy A.M."/>
            <person name="Ponting C.P."/>
            <person name="Pop M."/>
            <person name="Porcelli D."/>
            <person name="Powell J.R."/>
            <person name="Prohaska S."/>
            <person name="Pruitt K."/>
            <person name="Puig M."/>
            <person name="Quesneville H."/>
            <person name="Ram K.R."/>
            <person name="Rand D."/>
            <person name="Rasmussen M.D."/>
            <person name="Reed L.K."/>
            <person name="Reenan R."/>
            <person name="Reily A."/>
            <person name="Remington K.A."/>
            <person name="Rieger T.T."/>
            <person name="Ritchie M.G."/>
            <person name="Robin C."/>
            <person name="Rogers Y.H."/>
            <person name="Rohde C."/>
            <person name="Rozas J."/>
            <person name="Rubenfield M.J."/>
            <person name="Ruiz A."/>
            <person name="Russo S."/>
            <person name="Salzberg S.L."/>
            <person name="Sanchez-Gracia A."/>
            <person name="Saranga D.J."/>
            <person name="Sato H."/>
            <person name="Schaeffer S.W."/>
            <person name="Schatz M.C."/>
            <person name="Schlenke T."/>
            <person name="Schwartz R."/>
            <person name="Segarra C."/>
            <person name="Singh R.S."/>
            <person name="Sirot L."/>
            <person name="Sirota M."/>
            <person name="Sisneros N.B."/>
            <person name="Smith C.D."/>
            <person name="Smith T.F."/>
            <person name="Spieth J."/>
            <person name="Stage D.E."/>
            <person name="Stark A."/>
            <person name="Stephan W."/>
            <person name="Strausberg R.L."/>
            <person name="Strempel S."/>
            <person name="Sturgill D."/>
            <person name="Sutton G."/>
            <person name="Sutton G.G."/>
            <person name="Tao W."/>
            <person name="Teichmann S."/>
            <person name="Tobari Y.N."/>
            <person name="Tomimura Y."/>
            <person name="Tsolas J.M."/>
            <person name="Valente V.L."/>
            <person name="Venter E."/>
            <person name="Venter J.C."/>
            <person name="Vicario S."/>
            <person name="Vieira F.G."/>
            <person name="Vilella A.J."/>
            <person name="Villasante A."/>
            <person name="Walenz B."/>
            <person name="Wang J."/>
            <person name="Wasserman M."/>
            <person name="Watts T."/>
            <person name="Wilson D."/>
            <person name="Wilson R.K."/>
            <person name="Wing R.A."/>
            <person name="Wolfner M.F."/>
            <person name="Wong A."/>
            <person name="Wong G.K."/>
            <person name="Wu C.I."/>
            <person name="Wu G."/>
            <person name="Yamamoto D."/>
            <person name="Yang H.P."/>
            <person name="Yang S.P."/>
            <person name="Yorke J.A."/>
            <person name="Yoshida K."/>
            <person name="Zdobnov E."/>
            <person name="Zhang P."/>
            <person name="Zhang Y."/>
            <person name="Zimin A.V."/>
            <person name="Baldwin J."/>
            <person name="Abdouelleil A."/>
            <person name="Abdulkadir J."/>
            <person name="Abebe A."/>
            <person name="Abera B."/>
            <person name="Abreu J."/>
            <person name="Acer S.C."/>
            <person name="Aftuck L."/>
            <person name="Alexander A."/>
            <person name="An P."/>
            <person name="Anderson E."/>
            <person name="Anderson S."/>
            <person name="Arachi H."/>
            <person name="Azer M."/>
            <person name="Bachantsang P."/>
            <person name="Barry A."/>
            <person name="Bayul T."/>
            <person name="Berlin A."/>
            <person name="Bessette D."/>
            <person name="Bloom T."/>
            <person name="Blye J."/>
            <person name="Boguslavskiy L."/>
            <person name="Bonnet C."/>
            <person name="Boukhgalter B."/>
            <person name="Bourzgui I."/>
            <person name="Brown A."/>
            <person name="Cahill P."/>
            <person name="Channer S."/>
            <person name="Cheshatsang Y."/>
            <person name="Chuda L."/>
            <person name="Citroen M."/>
            <person name="Collymore A."/>
            <person name="Cooke P."/>
            <person name="Costello M."/>
            <person name="D'Aco K."/>
            <person name="Daza R."/>
            <person name="De Haan G."/>
            <person name="DeGray S."/>
            <person name="DeMaso C."/>
            <person name="Dhargay N."/>
            <person name="Dooley K."/>
            <person name="Dooley E."/>
            <person name="Doricent M."/>
            <person name="Dorje P."/>
            <person name="Dorjee K."/>
            <person name="Dupes A."/>
            <person name="Elong R."/>
            <person name="Falk J."/>
            <person name="Farina A."/>
            <person name="Faro S."/>
            <person name="Ferguson D."/>
            <person name="Fisher S."/>
            <person name="Foley C.D."/>
            <person name="Franke A."/>
            <person name="Friedrich D."/>
            <person name="Gadbois L."/>
            <person name="Gearin G."/>
            <person name="Gearin C.R."/>
            <person name="Giannoukos G."/>
            <person name="Goode T."/>
            <person name="Graham J."/>
            <person name="Grandbois E."/>
            <person name="Grewal S."/>
            <person name="Gyaltsen K."/>
            <person name="Hafez N."/>
            <person name="Hagos B."/>
            <person name="Hall J."/>
            <person name="Henson C."/>
            <person name="Hollinger A."/>
            <person name="Honan T."/>
            <person name="Huard M.D."/>
            <person name="Hughes L."/>
            <person name="Hurhula B."/>
            <person name="Husby M.E."/>
            <person name="Kamat A."/>
            <person name="Kanga B."/>
            <person name="Kashin S."/>
            <person name="Khazanovich D."/>
            <person name="Kisner P."/>
            <person name="Lance K."/>
            <person name="Lara M."/>
            <person name="Lee W."/>
            <person name="Lennon N."/>
            <person name="Letendre F."/>
            <person name="LeVine R."/>
            <person name="Lipovsky A."/>
            <person name="Liu X."/>
            <person name="Liu J."/>
            <person name="Liu S."/>
            <person name="Lokyitsang T."/>
            <person name="Lokyitsang Y."/>
            <person name="Lubonja R."/>
            <person name="Lui A."/>
            <person name="MacDonald P."/>
            <person name="Magnisalis V."/>
            <person name="Maru K."/>
            <person name="Matthews C."/>
            <person name="McCusker W."/>
            <person name="McDonough S."/>
            <person name="Mehta T."/>
            <person name="Meldrim J."/>
            <person name="Meneus L."/>
            <person name="Mihai O."/>
            <person name="Mihalev A."/>
            <person name="Mihova T."/>
            <person name="Mittelman R."/>
            <person name="Mlenga V."/>
            <person name="Montmayeur A."/>
            <person name="Mulrain L."/>
            <person name="Navidi A."/>
            <person name="Naylor J."/>
            <person name="Negash T."/>
            <person name="Nguyen T."/>
            <person name="Nguyen N."/>
            <person name="Nicol R."/>
            <person name="Norbu C."/>
            <person name="Norbu N."/>
            <person name="Novod N."/>
            <person name="O'Neill B."/>
            <person name="Osman S."/>
            <person name="Markiewicz E."/>
            <person name="Oyono O.L."/>
            <person name="Patti C."/>
            <person name="Phunkhang P."/>
            <person name="Pierre F."/>
            <person name="Priest M."/>
            <person name="Raghuraman S."/>
            <person name="Rege F."/>
            <person name="Reyes R."/>
            <person name="Rise C."/>
            <person name="Rogov P."/>
            <person name="Ross K."/>
            <person name="Ryan E."/>
            <person name="Settipalli S."/>
            <person name="Shea T."/>
            <person name="Sherpa N."/>
            <person name="Shi L."/>
            <person name="Shih D."/>
            <person name="Sparrow T."/>
            <person name="Spaulding J."/>
            <person name="Stalker J."/>
            <person name="Stange-Thomann N."/>
            <person name="Stavropoulos S."/>
            <person name="Stone C."/>
            <person name="Strader C."/>
            <person name="Tesfaye S."/>
            <person name="Thomson T."/>
            <person name="Thoulutsang Y."/>
            <person name="Thoulutsang D."/>
            <person name="Topham K."/>
            <person name="Topping I."/>
            <person name="Tsamla T."/>
            <person name="Vassiliev H."/>
            <person name="Vo A."/>
            <person name="Wangchuk T."/>
            <person name="Wangdi T."/>
            <person name="Weiand M."/>
            <person name="Wilkinson J."/>
            <person name="Wilson A."/>
            <person name="Yadav S."/>
            <person name="Young G."/>
            <person name="Yu Q."/>
            <person name="Zembek L."/>
            <person name="Zhong D."/>
            <person name="Zimmer A."/>
            <person name="Zwirko Z."/>
            <person name="Jaffe D.B."/>
            <person name="Alvarez P."/>
            <person name="Brockman W."/>
            <person name="Butler J."/>
            <person name="Chin C."/>
            <person name="Gnerre S."/>
            <person name="Grabherr M."/>
            <person name="Kleber M."/>
            <person name="Mauceli E."/>
            <person name="MacCallum I."/>
        </authorList>
    </citation>
    <scope>NUCLEOTIDE SEQUENCE [LARGE SCALE GENOMIC DNA]</scope>
    <source>
        <strain evidence="3">MSH-3 / Tucson 14011-0111.49</strain>
    </source>
</reference>
<evidence type="ECO:0000313" key="3">
    <source>
        <dbReference type="Proteomes" id="UP000008744"/>
    </source>
</evidence>
<dbReference type="InterPro" id="IPR011333">
    <property type="entry name" value="SKP1/BTB/POZ_sf"/>
</dbReference>
<dbReference type="SUPFAM" id="SSF54695">
    <property type="entry name" value="POZ domain"/>
    <property type="match status" value="1"/>
</dbReference>
<proteinExistence type="predicted"/>
<dbReference type="Proteomes" id="UP000008744">
    <property type="component" value="Unassembled WGS sequence"/>
</dbReference>
<accession>B4G3W0</accession>
<feature type="domain" description="BTB" evidence="1">
    <location>
        <begin position="19"/>
        <end position="88"/>
    </location>
</feature>
<name>B4G3W0_DROPE</name>
<dbReference type="InterPro" id="IPR000210">
    <property type="entry name" value="BTB/POZ_dom"/>
</dbReference>
<dbReference type="AlphaFoldDB" id="B4G3W0"/>
<evidence type="ECO:0000259" key="1">
    <source>
        <dbReference type="PROSITE" id="PS50097"/>
    </source>
</evidence>
<dbReference type="KEGG" id="dpe:6587927"/>
<organism evidence="3">
    <name type="scientific">Drosophila persimilis</name>
    <name type="common">Fruit fly</name>
    <dbReference type="NCBI Taxonomy" id="7234"/>
    <lineage>
        <taxon>Eukaryota</taxon>
        <taxon>Metazoa</taxon>
        <taxon>Ecdysozoa</taxon>
        <taxon>Arthropoda</taxon>
        <taxon>Hexapoda</taxon>
        <taxon>Insecta</taxon>
        <taxon>Pterygota</taxon>
        <taxon>Neoptera</taxon>
        <taxon>Endopterygota</taxon>
        <taxon>Diptera</taxon>
        <taxon>Brachycera</taxon>
        <taxon>Muscomorpha</taxon>
        <taxon>Ephydroidea</taxon>
        <taxon>Drosophilidae</taxon>
        <taxon>Drosophila</taxon>
        <taxon>Sophophora</taxon>
    </lineage>
</organism>
<dbReference type="HOGENOM" id="CLU_710328_0_0_1"/>
<dbReference type="PhylomeDB" id="B4G3W0"/>
<dbReference type="CDD" id="cd18186">
    <property type="entry name" value="BTB_POZ_ZBTB_KLHL-like"/>
    <property type="match status" value="1"/>
</dbReference>
<dbReference type="eggNOG" id="ENOG502T6YN">
    <property type="taxonomic scope" value="Eukaryota"/>
</dbReference>
<evidence type="ECO:0000313" key="2">
    <source>
        <dbReference type="EMBL" id="EDW25065.1"/>
    </source>
</evidence>
<protein>
    <submittedName>
        <fullName evidence="2">GL24485</fullName>
    </submittedName>
</protein>
<dbReference type="PROSITE" id="PS50097">
    <property type="entry name" value="BTB"/>
    <property type="match status" value="1"/>
</dbReference>